<keyword evidence="2" id="KW-1185">Reference proteome</keyword>
<dbReference type="Proteomes" id="UP000032512">
    <property type="component" value="Unassembled WGS sequence"/>
</dbReference>
<protein>
    <submittedName>
        <fullName evidence="1">Uncharacterized protein</fullName>
    </submittedName>
</protein>
<name>A0A0D6ZEV0_9BACI</name>
<organism evidence="1 2">
    <name type="scientific">Mesobacillus subterraneus</name>
    <dbReference type="NCBI Taxonomy" id="285983"/>
    <lineage>
        <taxon>Bacteria</taxon>
        <taxon>Bacillati</taxon>
        <taxon>Bacillota</taxon>
        <taxon>Bacilli</taxon>
        <taxon>Bacillales</taxon>
        <taxon>Bacillaceae</taxon>
        <taxon>Mesobacillus</taxon>
    </lineage>
</organism>
<evidence type="ECO:0000313" key="2">
    <source>
        <dbReference type="Proteomes" id="UP000032512"/>
    </source>
</evidence>
<gene>
    <name evidence="1" type="ORF">UB32_04650</name>
</gene>
<evidence type="ECO:0000313" key="1">
    <source>
        <dbReference type="EMBL" id="KIY23143.1"/>
    </source>
</evidence>
<proteinExistence type="predicted"/>
<dbReference type="PATRIC" id="fig|285983.3.peg.3427"/>
<dbReference type="RefSeq" id="WP_044391622.1">
    <property type="nucleotide sequence ID" value="NZ_JXIQ01000025.1"/>
</dbReference>
<sequence>MKSLIKLDKIQSGSYLTNEIVKLKNQLYAFEERQEKAAKYLTELEWLSNELKDMPEFDPLKHLIAFRADIFE</sequence>
<dbReference type="AlphaFoldDB" id="A0A0D6ZEV0"/>
<dbReference type="OrthoDB" id="9769353at2"/>
<accession>A0A0D6ZEV0</accession>
<reference evidence="1 2" key="1">
    <citation type="submission" date="2015-01" db="EMBL/GenBank/DDBJ databases">
        <title>Draft genome sequences of the supercritical CO2 tolerant bacteria Bacillus subterraneus MITOT1 and Bacillus cereus MIT0214.</title>
        <authorList>
            <person name="Peet K.C."/>
            <person name="Thompson J.R."/>
        </authorList>
    </citation>
    <scope>NUCLEOTIDE SEQUENCE [LARGE SCALE GENOMIC DNA]</scope>
    <source>
        <strain evidence="1 2">MITOT1</strain>
    </source>
</reference>
<dbReference type="EMBL" id="JXIQ01000025">
    <property type="protein sequence ID" value="KIY23143.1"/>
    <property type="molecule type" value="Genomic_DNA"/>
</dbReference>
<comment type="caution">
    <text evidence="1">The sequence shown here is derived from an EMBL/GenBank/DDBJ whole genome shotgun (WGS) entry which is preliminary data.</text>
</comment>